<keyword evidence="6" id="KW-0472">Membrane</keyword>
<evidence type="ECO:0000313" key="7">
    <source>
        <dbReference type="EMBL" id="ACB75686.1"/>
    </source>
</evidence>
<dbReference type="HOGENOM" id="CLU_024057_1_0_0"/>
<evidence type="ECO:0000256" key="5">
    <source>
        <dbReference type="SAM" id="Coils"/>
    </source>
</evidence>
<dbReference type="InterPro" id="IPR003798">
    <property type="entry name" value="DNA_recombination_RmuC"/>
</dbReference>
<dbReference type="STRING" id="452637.Oter_2404"/>
<dbReference type="OrthoDB" id="370725at2"/>
<name>B1ZS87_OPITP</name>
<sequence length="462" mass="50309">MKIRAAAAPRSLRDCLARRGDDTARVIALVALAAATVSGLLVWLLLVARHAPVRERLRAASEENQRLATELAAVRAELAQLSSLNTQLSTQLAAERASATEKLATLIDAHTRLTNEFKALSADALSRNNTSFLELARETFAKLQQQSVGELAQRQQAITALVQPLKESLQQVDAKIGAIENARKEAYGSLTEQLRSLNTAQLQLQSEASRLSTALRSTTYAGSWGELQLRRVVEMADMLGYCDFCEQETSGSLRADLVVRLPGGQRIVVDAKTPLESFRAASEATDENVRAARLAEHAQKVRNHIDALGAKNYWEQFQPAPEFVVLFLPGDQFLGAALHADSSLMDRAIAKRVLLATPSTLIALLKAAAYGWRQESISQNAEEISLLGRQLYDRMVTFAEHLDKIGRGLDNALKGYNSAVGSFESSVMPGARRFAELGARGAKELSTPAVVEANAREIVKRG</sequence>
<proteinExistence type="inferred from homology"/>
<dbReference type="eggNOG" id="COG1322">
    <property type="taxonomic scope" value="Bacteria"/>
</dbReference>
<dbReference type="GO" id="GO:0006310">
    <property type="term" value="P:DNA recombination"/>
    <property type="evidence" value="ECO:0007669"/>
    <property type="project" value="UniProtKB-KW"/>
</dbReference>
<feature type="coiled-coil region" evidence="5">
    <location>
        <begin position="57"/>
        <end position="91"/>
    </location>
</feature>
<keyword evidence="8" id="KW-1185">Reference proteome</keyword>
<feature type="transmembrane region" description="Helical" evidence="6">
    <location>
        <begin position="26"/>
        <end position="48"/>
    </location>
</feature>
<organism evidence="7 8">
    <name type="scientific">Opitutus terrae (strain DSM 11246 / JCM 15787 / PB90-1)</name>
    <dbReference type="NCBI Taxonomy" id="452637"/>
    <lineage>
        <taxon>Bacteria</taxon>
        <taxon>Pseudomonadati</taxon>
        <taxon>Verrucomicrobiota</taxon>
        <taxon>Opitutia</taxon>
        <taxon>Opitutales</taxon>
        <taxon>Opitutaceae</taxon>
        <taxon>Opitutus</taxon>
    </lineage>
</organism>
<keyword evidence="6" id="KW-1133">Transmembrane helix</keyword>
<evidence type="ECO:0000256" key="6">
    <source>
        <dbReference type="SAM" id="Phobius"/>
    </source>
</evidence>
<dbReference type="Proteomes" id="UP000007013">
    <property type="component" value="Chromosome"/>
</dbReference>
<evidence type="ECO:0000256" key="3">
    <source>
        <dbReference type="ARBA" id="ARBA00023054"/>
    </source>
</evidence>
<protein>
    <recommendedName>
        <fullName evidence="9">DNA recombination protein RmuC</fullName>
    </recommendedName>
</protein>
<evidence type="ECO:0000256" key="4">
    <source>
        <dbReference type="ARBA" id="ARBA00023172"/>
    </source>
</evidence>
<evidence type="ECO:0008006" key="9">
    <source>
        <dbReference type="Google" id="ProtNLM"/>
    </source>
</evidence>
<evidence type="ECO:0000313" key="8">
    <source>
        <dbReference type="Proteomes" id="UP000007013"/>
    </source>
</evidence>
<dbReference type="EMBL" id="CP001032">
    <property type="protein sequence ID" value="ACB75686.1"/>
    <property type="molecule type" value="Genomic_DNA"/>
</dbReference>
<keyword evidence="6" id="KW-0812">Transmembrane</keyword>
<keyword evidence="4" id="KW-0233">DNA recombination</keyword>
<dbReference type="AlphaFoldDB" id="B1ZS87"/>
<dbReference type="PANTHER" id="PTHR30563">
    <property type="entry name" value="DNA RECOMBINATION PROTEIN RMUC"/>
    <property type="match status" value="1"/>
</dbReference>
<accession>B1ZS87</accession>
<comment type="function">
    <text evidence="1">Involved in DNA recombination.</text>
</comment>
<dbReference type="KEGG" id="ote:Oter_2404"/>
<gene>
    <name evidence="7" type="ordered locus">Oter_2404</name>
</gene>
<keyword evidence="3 5" id="KW-0175">Coiled coil</keyword>
<reference evidence="7 8" key="1">
    <citation type="journal article" date="2011" name="J. Bacteriol.">
        <title>Genome sequence of the verrucomicrobium Opitutus terrae PB90-1, an abundant inhabitant of rice paddy soil ecosystems.</title>
        <authorList>
            <person name="van Passel M.W."/>
            <person name="Kant R."/>
            <person name="Palva A."/>
            <person name="Copeland A."/>
            <person name="Lucas S."/>
            <person name="Lapidus A."/>
            <person name="Glavina del Rio T."/>
            <person name="Pitluck S."/>
            <person name="Goltsman E."/>
            <person name="Clum A."/>
            <person name="Sun H."/>
            <person name="Schmutz J."/>
            <person name="Larimer F.W."/>
            <person name="Land M.L."/>
            <person name="Hauser L."/>
            <person name="Kyrpides N."/>
            <person name="Mikhailova N."/>
            <person name="Richardson P.P."/>
            <person name="Janssen P.H."/>
            <person name="de Vos W.M."/>
            <person name="Smidt H."/>
        </authorList>
    </citation>
    <scope>NUCLEOTIDE SEQUENCE [LARGE SCALE GENOMIC DNA]</scope>
    <source>
        <strain evidence="8">DSM 11246 / JCM 15787 / PB90-1</strain>
    </source>
</reference>
<dbReference type="PANTHER" id="PTHR30563:SF0">
    <property type="entry name" value="DNA RECOMBINATION PROTEIN RMUC"/>
    <property type="match status" value="1"/>
</dbReference>
<dbReference type="Pfam" id="PF02646">
    <property type="entry name" value="RmuC"/>
    <property type="match status" value="1"/>
</dbReference>
<evidence type="ECO:0000256" key="1">
    <source>
        <dbReference type="ARBA" id="ARBA00003416"/>
    </source>
</evidence>
<evidence type="ECO:0000256" key="2">
    <source>
        <dbReference type="ARBA" id="ARBA00009840"/>
    </source>
</evidence>
<comment type="similarity">
    <text evidence="2">Belongs to the RmuC family.</text>
</comment>